<dbReference type="KEGG" id="salf:SMD44_01010"/>
<name>A0A1Z1W5E0_9ACTN</name>
<accession>A0A1Z1W5E0</accession>
<sequence length="165" mass="18593">MLRVIYEAVEDLRPGKIAEISEQRGGTRVRIARWASVEEYARALNEEMSAFLDRSAWFQIWRDEIVSRSGGTCSLSVIFTIRDLAPGDYVLIWESKGLVDIQIERTASAEQFVRAVNPAIEKFLDGAQWFQLWQGEIVDMASPDDPRQGGSVAGIRRGPLVHETP</sequence>
<proteinExistence type="predicted"/>
<reference evidence="2 3" key="1">
    <citation type="submission" date="2017-05" db="EMBL/GenBank/DDBJ databases">
        <title>Streptomyces alboflavus Genome sequencing and assembly.</title>
        <authorList>
            <person name="Wang Y."/>
            <person name="Du B."/>
            <person name="Ding Y."/>
            <person name="Liu H."/>
            <person name="Hou Q."/>
            <person name="Liu K."/>
            <person name="Wang C."/>
            <person name="Yao L."/>
        </authorList>
    </citation>
    <scope>NUCLEOTIDE SEQUENCE [LARGE SCALE GENOMIC DNA]</scope>
    <source>
        <strain evidence="2 3">MDJK44</strain>
    </source>
</reference>
<dbReference type="AlphaFoldDB" id="A0A1Z1W5E0"/>
<organism evidence="2 3">
    <name type="scientific">Streptomyces alboflavus</name>
    <dbReference type="NCBI Taxonomy" id="67267"/>
    <lineage>
        <taxon>Bacteria</taxon>
        <taxon>Bacillati</taxon>
        <taxon>Actinomycetota</taxon>
        <taxon>Actinomycetes</taxon>
        <taxon>Kitasatosporales</taxon>
        <taxon>Streptomycetaceae</taxon>
        <taxon>Streptomyces</taxon>
    </lineage>
</organism>
<gene>
    <name evidence="2" type="ORF">SMD44_01010</name>
</gene>
<keyword evidence="3" id="KW-1185">Reference proteome</keyword>
<dbReference type="Proteomes" id="UP000195880">
    <property type="component" value="Chromosome"/>
</dbReference>
<evidence type="ECO:0000313" key="2">
    <source>
        <dbReference type="EMBL" id="ARX81612.1"/>
    </source>
</evidence>
<dbReference type="EMBL" id="CP021748">
    <property type="protein sequence ID" value="ARX81612.1"/>
    <property type="molecule type" value="Genomic_DNA"/>
</dbReference>
<dbReference type="RefSeq" id="WP_237306935.1">
    <property type="nucleotide sequence ID" value="NZ_CP021748.1"/>
</dbReference>
<protein>
    <submittedName>
        <fullName evidence="2">Uncharacterized protein</fullName>
    </submittedName>
</protein>
<feature type="region of interest" description="Disordered" evidence="1">
    <location>
        <begin position="143"/>
        <end position="165"/>
    </location>
</feature>
<evidence type="ECO:0000256" key="1">
    <source>
        <dbReference type="SAM" id="MobiDB-lite"/>
    </source>
</evidence>
<evidence type="ECO:0000313" key="3">
    <source>
        <dbReference type="Proteomes" id="UP000195880"/>
    </source>
</evidence>